<dbReference type="Proteomes" id="UP001595075">
    <property type="component" value="Unassembled WGS sequence"/>
</dbReference>
<feature type="region of interest" description="Disordered" evidence="1">
    <location>
        <begin position="425"/>
        <end position="489"/>
    </location>
</feature>
<feature type="compositionally biased region" description="Basic residues" evidence="1">
    <location>
        <begin position="204"/>
        <end position="216"/>
    </location>
</feature>
<feature type="compositionally biased region" description="Polar residues" evidence="1">
    <location>
        <begin position="670"/>
        <end position="683"/>
    </location>
</feature>
<keyword evidence="3" id="KW-1185">Reference proteome</keyword>
<feature type="compositionally biased region" description="Basic residues" evidence="1">
    <location>
        <begin position="442"/>
        <end position="458"/>
    </location>
</feature>
<feature type="compositionally biased region" description="Basic and acidic residues" evidence="1">
    <location>
        <begin position="773"/>
        <end position="783"/>
    </location>
</feature>
<feature type="compositionally biased region" description="Acidic residues" evidence="1">
    <location>
        <begin position="584"/>
        <end position="597"/>
    </location>
</feature>
<gene>
    <name evidence="2" type="ORF">VTL71DRAFT_14778</name>
</gene>
<evidence type="ECO:0000256" key="1">
    <source>
        <dbReference type="SAM" id="MobiDB-lite"/>
    </source>
</evidence>
<protein>
    <submittedName>
        <fullName evidence="2">Uncharacterized protein</fullName>
    </submittedName>
</protein>
<accession>A0ABR4CJG5</accession>
<feature type="compositionally biased region" description="Polar residues" evidence="1">
    <location>
        <begin position="425"/>
        <end position="440"/>
    </location>
</feature>
<organism evidence="2 3">
    <name type="scientific">Oculimacula yallundae</name>
    <dbReference type="NCBI Taxonomy" id="86028"/>
    <lineage>
        <taxon>Eukaryota</taxon>
        <taxon>Fungi</taxon>
        <taxon>Dikarya</taxon>
        <taxon>Ascomycota</taxon>
        <taxon>Pezizomycotina</taxon>
        <taxon>Leotiomycetes</taxon>
        <taxon>Helotiales</taxon>
        <taxon>Ploettnerulaceae</taxon>
        <taxon>Oculimacula</taxon>
    </lineage>
</organism>
<proteinExistence type="predicted"/>
<evidence type="ECO:0000313" key="3">
    <source>
        <dbReference type="Proteomes" id="UP001595075"/>
    </source>
</evidence>
<feature type="region of interest" description="Disordered" evidence="1">
    <location>
        <begin position="927"/>
        <end position="982"/>
    </location>
</feature>
<feature type="region of interest" description="Disordered" evidence="1">
    <location>
        <begin position="569"/>
        <end position="822"/>
    </location>
</feature>
<evidence type="ECO:0000313" key="2">
    <source>
        <dbReference type="EMBL" id="KAL2070098.1"/>
    </source>
</evidence>
<feature type="region of interest" description="Disordered" evidence="1">
    <location>
        <begin position="840"/>
        <end position="872"/>
    </location>
</feature>
<feature type="compositionally biased region" description="Basic and acidic residues" evidence="1">
    <location>
        <begin position="854"/>
        <end position="872"/>
    </location>
</feature>
<feature type="region of interest" description="Disordered" evidence="1">
    <location>
        <begin position="30"/>
        <end position="53"/>
    </location>
</feature>
<dbReference type="EMBL" id="JAZHXI010000007">
    <property type="protein sequence ID" value="KAL2070098.1"/>
    <property type="molecule type" value="Genomic_DNA"/>
</dbReference>
<comment type="caution">
    <text evidence="2">The sequence shown here is derived from an EMBL/GenBank/DDBJ whole genome shotgun (WGS) entry which is preliminary data.</text>
</comment>
<name>A0ABR4CJG5_9HELO</name>
<sequence length="982" mass="107687">MNMAIEEENRDGSGENWSIYRDALLPTSFSHAATKPKPKPWERAPVSAHAPRLAGQKIWKKASSLQSTALQSNQIQDKENAVQADLELEKGGLGARKKRRGMGGKENIGEAKFMAINVEEVVEGHVKESSPKKNGSLRDEDAFLVPRKRTNANHLITPRKALRPIENNTIVPTLQVKELESPTKATKIQLKDVEVGEQQENEKPRRRKSMRKSRRLTKSDLVEDVAEDRRTSFVFGQTGGVGSAEKFSRVDALLKQHFNQAEEASVGAENFGGLQESLPVLEDAPTSMTLVEADEIPEPVSTAVGTDSMDSHIEQPTPLSEVDEAAAHNAELVFIQQSVESEPETPSNADELSKVVIEDLEDHSGAEATVDVANTEQQPNQAANETADIPSLATEQVQLEPIAEQPPRTPIKASQLYSAPLESNGSSIASVLSPTKSVATPRSRRKTPQRSATRRSTRTTRNSSMSGGEPSSQVAPGMDGPAIETSDAGALSVENQIPVVEPAAIVDNIAFSPEDELIPEPEHATADMSAEILLGAEQCMDKEVDSDTARPTNTVDDHHEELQLEELSLATAESADEISAPIEDMTEEDSLEQESCDEQLRQDFDPSSPEQSDVPPMSMSLMSEPLEQAPSSEATSEESAENFELIEPISITTSTPKKAPSSPIDENTDFQESFTPDPTTTELTEMISENAPPATYDHDDTDMLRNFLSKVKADKAAKAKTSIPKRKRSLPHSPLQIPLETADVAPSPASPKPKDDFDVSLPTTSPSKRRKRNEPSHRAHQEEVSTEPQSIRRSGRTRLPVKAAPAAPSFIPVRRIGQDGDSTITLRRNEEKELAALTKVNTRKNKSGASHPLDWLEKEKEEKEKDDPASRQRALKEVFDEKNYKQKLNKKGLTVVWAEELAQFQTQEGKKAILPVVPEKEGKKVVMAEKESEKEKEKPILPGDEKRSISTPKVKVGIRSKMTLGMASNGTPAPKRRVRGRP</sequence>
<feature type="compositionally biased region" description="Basic and acidic residues" evidence="1">
    <location>
        <begin position="927"/>
        <end position="948"/>
    </location>
</feature>
<feature type="region of interest" description="Disordered" evidence="1">
    <location>
        <begin position="191"/>
        <end position="217"/>
    </location>
</feature>
<reference evidence="2 3" key="1">
    <citation type="journal article" date="2024" name="Commun. Biol.">
        <title>Comparative genomic analysis of thermophilic fungi reveals convergent evolutionary adaptations and gene losses.</title>
        <authorList>
            <person name="Steindorff A.S."/>
            <person name="Aguilar-Pontes M.V."/>
            <person name="Robinson A.J."/>
            <person name="Andreopoulos B."/>
            <person name="LaButti K."/>
            <person name="Kuo A."/>
            <person name="Mondo S."/>
            <person name="Riley R."/>
            <person name="Otillar R."/>
            <person name="Haridas S."/>
            <person name="Lipzen A."/>
            <person name="Grimwood J."/>
            <person name="Schmutz J."/>
            <person name="Clum A."/>
            <person name="Reid I.D."/>
            <person name="Moisan M.C."/>
            <person name="Butler G."/>
            <person name="Nguyen T.T.M."/>
            <person name="Dewar K."/>
            <person name="Conant G."/>
            <person name="Drula E."/>
            <person name="Henrissat B."/>
            <person name="Hansel C."/>
            <person name="Singer S."/>
            <person name="Hutchinson M.I."/>
            <person name="de Vries R.P."/>
            <person name="Natvig D.O."/>
            <person name="Powell A.J."/>
            <person name="Tsang A."/>
            <person name="Grigoriev I.V."/>
        </authorList>
    </citation>
    <scope>NUCLEOTIDE SEQUENCE [LARGE SCALE GENOMIC DNA]</scope>
    <source>
        <strain evidence="2 3">CBS 494.80</strain>
    </source>
</reference>